<accession>A0ABR8XGP7</accession>
<organism evidence="2 3">
    <name type="scientific">Ureibacillus galli</name>
    <dbReference type="NCBI Taxonomy" id="2762222"/>
    <lineage>
        <taxon>Bacteria</taxon>
        <taxon>Bacillati</taxon>
        <taxon>Bacillota</taxon>
        <taxon>Bacilli</taxon>
        <taxon>Bacillales</taxon>
        <taxon>Caryophanaceae</taxon>
        <taxon>Ureibacillus</taxon>
    </lineage>
</organism>
<dbReference type="InterPro" id="IPR036689">
    <property type="entry name" value="ESAT-6-like_sf"/>
</dbReference>
<dbReference type="RefSeq" id="WP_191708801.1">
    <property type="nucleotide sequence ID" value="NZ_JACSQA010000038.1"/>
</dbReference>
<dbReference type="Gene3D" id="1.10.287.1060">
    <property type="entry name" value="ESAT-6-like"/>
    <property type="match status" value="1"/>
</dbReference>
<evidence type="ECO:0000256" key="1">
    <source>
        <dbReference type="SAM" id="MobiDB-lite"/>
    </source>
</evidence>
<evidence type="ECO:0000313" key="3">
    <source>
        <dbReference type="Proteomes" id="UP000640930"/>
    </source>
</evidence>
<sequence length="106" mass="12133">MGINVGEAVRQANKLENYADNLRVANNSLENLQTTLNSAWQADEMVYVNRAINEINKDLLNIVNQLNKVESQIVSTAYEIKREEEREKAEREAAERAKEEAARKDK</sequence>
<dbReference type="EMBL" id="JACSQA010000038">
    <property type="protein sequence ID" value="MBD8028386.1"/>
    <property type="molecule type" value="Genomic_DNA"/>
</dbReference>
<proteinExistence type="predicted"/>
<reference evidence="2 3" key="1">
    <citation type="submission" date="2020-08" db="EMBL/GenBank/DDBJ databases">
        <title>A Genomic Blueprint of the Chicken Gut Microbiome.</title>
        <authorList>
            <person name="Gilroy R."/>
            <person name="Ravi A."/>
            <person name="Getino M."/>
            <person name="Pursley I."/>
            <person name="Horton D.L."/>
            <person name="Alikhan N.-F."/>
            <person name="Baker D."/>
            <person name="Gharbi K."/>
            <person name="Hall N."/>
            <person name="Watson M."/>
            <person name="Adriaenssens E.M."/>
            <person name="Foster-Nyarko E."/>
            <person name="Jarju S."/>
            <person name="Secka A."/>
            <person name="Antonio M."/>
            <person name="Oren A."/>
            <person name="Chaudhuri R."/>
            <person name="La Ragione R.M."/>
            <person name="Hildebrand F."/>
            <person name="Pallen M.J."/>
        </authorList>
    </citation>
    <scope>NUCLEOTIDE SEQUENCE [LARGE SCALE GENOMIC DNA]</scope>
    <source>
        <strain evidence="2 3">Re31</strain>
    </source>
</reference>
<protein>
    <recommendedName>
        <fullName evidence="4">WXG100 family type VII secretion target</fullName>
    </recommendedName>
</protein>
<comment type="caution">
    <text evidence="2">The sequence shown here is derived from an EMBL/GenBank/DDBJ whole genome shotgun (WGS) entry which is preliminary data.</text>
</comment>
<evidence type="ECO:0000313" key="2">
    <source>
        <dbReference type="EMBL" id="MBD8028386.1"/>
    </source>
</evidence>
<name>A0ABR8XGP7_9BACL</name>
<feature type="region of interest" description="Disordered" evidence="1">
    <location>
        <begin position="82"/>
        <end position="106"/>
    </location>
</feature>
<gene>
    <name evidence="2" type="ORF">H9636_17230</name>
</gene>
<evidence type="ECO:0008006" key="4">
    <source>
        <dbReference type="Google" id="ProtNLM"/>
    </source>
</evidence>
<keyword evidence="3" id="KW-1185">Reference proteome</keyword>
<dbReference type="Proteomes" id="UP000640930">
    <property type="component" value="Unassembled WGS sequence"/>
</dbReference>
<dbReference type="SUPFAM" id="SSF140453">
    <property type="entry name" value="EsxAB dimer-like"/>
    <property type="match status" value="1"/>
</dbReference>